<evidence type="ECO:0000256" key="1">
    <source>
        <dbReference type="SAM" id="MobiDB-lite"/>
    </source>
</evidence>
<feature type="transmembrane region" description="Helical" evidence="2">
    <location>
        <begin position="6"/>
        <end position="32"/>
    </location>
</feature>
<proteinExistence type="predicted"/>
<sequence length="131" mass="14860">MDPAFELFAFMLTLLFIIGVGCSLFRIFIWAAEHMDMKRKQKRKLIHLSPQLLSDEELWILGLKVDKERLKRSGSSSIFDRPYADQDVNESPSQGSSYRRAATQQAMTGTVNPRQLLLERRDSASGPGGSR</sequence>
<evidence type="ECO:0000313" key="3">
    <source>
        <dbReference type="EMBL" id="KAJ9604135.1"/>
    </source>
</evidence>
<reference evidence="3" key="1">
    <citation type="submission" date="2022-10" db="EMBL/GenBank/DDBJ databases">
        <title>Culturing micro-colonial fungi from biological soil crusts in the Mojave desert and describing Neophaeococcomyces mojavensis, and introducing the new genera and species Taxawa tesnikishii.</title>
        <authorList>
            <person name="Kurbessoian T."/>
            <person name="Stajich J.E."/>
        </authorList>
    </citation>
    <scope>NUCLEOTIDE SEQUENCE</scope>
    <source>
        <strain evidence="3">TK_41</strain>
    </source>
</reference>
<keyword evidence="2" id="KW-1133">Transmembrane helix</keyword>
<evidence type="ECO:0000256" key="2">
    <source>
        <dbReference type="SAM" id="Phobius"/>
    </source>
</evidence>
<keyword evidence="2" id="KW-0472">Membrane</keyword>
<keyword evidence="2" id="KW-0812">Transmembrane</keyword>
<feature type="region of interest" description="Disordered" evidence="1">
    <location>
        <begin position="71"/>
        <end position="131"/>
    </location>
</feature>
<dbReference type="AlphaFoldDB" id="A0AA38WZR6"/>
<dbReference type="Proteomes" id="UP001172673">
    <property type="component" value="Unassembled WGS sequence"/>
</dbReference>
<protein>
    <submittedName>
        <fullName evidence="3">Uncharacterized protein</fullName>
    </submittedName>
</protein>
<organism evidence="3 4">
    <name type="scientific">Cladophialophora chaetospira</name>
    <dbReference type="NCBI Taxonomy" id="386627"/>
    <lineage>
        <taxon>Eukaryota</taxon>
        <taxon>Fungi</taxon>
        <taxon>Dikarya</taxon>
        <taxon>Ascomycota</taxon>
        <taxon>Pezizomycotina</taxon>
        <taxon>Eurotiomycetes</taxon>
        <taxon>Chaetothyriomycetidae</taxon>
        <taxon>Chaetothyriales</taxon>
        <taxon>Herpotrichiellaceae</taxon>
        <taxon>Cladophialophora</taxon>
    </lineage>
</organism>
<dbReference type="EMBL" id="JAPDRK010000020">
    <property type="protein sequence ID" value="KAJ9604135.1"/>
    <property type="molecule type" value="Genomic_DNA"/>
</dbReference>
<feature type="compositionally biased region" description="Polar residues" evidence="1">
    <location>
        <begin position="89"/>
        <end position="113"/>
    </location>
</feature>
<comment type="caution">
    <text evidence="3">The sequence shown here is derived from an EMBL/GenBank/DDBJ whole genome shotgun (WGS) entry which is preliminary data.</text>
</comment>
<name>A0AA38WZR6_9EURO</name>
<keyword evidence="4" id="KW-1185">Reference proteome</keyword>
<gene>
    <name evidence="3" type="ORF">H2200_011658</name>
</gene>
<evidence type="ECO:0000313" key="4">
    <source>
        <dbReference type="Proteomes" id="UP001172673"/>
    </source>
</evidence>
<accession>A0AA38WZR6</accession>